<sequence length="356" mass="38938">MSNIEIRDLVKRYGTVEALHAINIKIEPGEFAVLVGPSGCGKSTTLRMVAGLETISGGEIVIGDRVVNGLRPKERGIAMVFQNYALYPSKTVYQNMAFSLKLSRVPKDVIDQKVRAVAEILELTELLERKPGALSGGQRQRVAMGRAIVRDPKVFLFDEPLSNLDAKLRGQMRVEIKRLHQRLKNTIIYVTHDQVEAMTLADRIVVMRDGHIEQQGTPDEIFHDPASEFVAGFMGSPAMNLVKATAGADAITIGDTSIPWALPASISNGDTLTFGLRPEDIRPAIDASEVSTRLTVTLELIEQLGTEKLIYFTVGGHSFVGKAEGRADLRVGQSIEVAFDMVHAYGFSPNSGARLR</sequence>
<name>A0ABY7YZG1_9HYPH</name>
<dbReference type="PANTHER" id="PTHR43875:SF1">
    <property type="entry name" value="OSMOPROTECTIVE COMPOUNDS UPTAKE ATP-BINDING PROTEIN GGTA"/>
    <property type="match status" value="1"/>
</dbReference>
<dbReference type="Pfam" id="PF00005">
    <property type="entry name" value="ABC_tran"/>
    <property type="match status" value="1"/>
</dbReference>
<protein>
    <submittedName>
        <fullName evidence="6">Sn-glycerol-3-phosphate ABC transporter ATP-binding protein UgpC</fullName>
    </submittedName>
</protein>
<dbReference type="InterPro" id="IPR015855">
    <property type="entry name" value="ABC_transpr_MalK-like"/>
</dbReference>
<dbReference type="InterPro" id="IPR003593">
    <property type="entry name" value="AAA+_ATPase"/>
</dbReference>
<evidence type="ECO:0000259" key="5">
    <source>
        <dbReference type="PROSITE" id="PS50893"/>
    </source>
</evidence>
<dbReference type="InterPro" id="IPR017871">
    <property type="entry name" value="ABC_transporter-like_CS"/>
</dbReference>
<dbReference type="PROSITE" id="PS50893">
    <property type="entry name" value="ABC_TRANSPORTER_2"/>
    <property type="match status" value="1"/>
</dbReference>
<evidence type="ECO:0000256" key="3">
    <source>
        <dbReference type="ARBA" id="ARBA00022741"/>
    </source>
</evidence>
<dbReference type="SUPFAM" id="SSF52540">
    <property type="entry name" value="P-loop containing nucleoside triphosphate hydrolases"/>
    <property type="match status" value="1"/>
</dbReference>
<dbReference type="EMBL" id="CP118247">
    <property type="protein sequence ID" value="WDR06165.1"/>
    <property type="molecule type" value="Genomic_DNA"/>
</dbReference>
<organism evidence="6 7">
    <name type="scientific">Devosia rhodophyticola</name>
    <dbReference type="NCBI Taxonomy" id="3026423"/>
    <lineage>
        <taxon>Bacteria</taxon>
        <taxon>Pseudomonadati</taxon>
        <taxon>Pseudomonadota</taxon>
        <taxon>Alphaproteobacteria</taxon>
        <taxon>Hyphomicrobiales</taxon>
        <taxon>Devosiaceae</taxon>
        <taxon>Devosia</taxon>
    </lineage>
</organism>
<dbReference type="NCBIfam" id="NF008653">
    <property type="entry name" value="PRK11650.1"/>
    <property type="match status" value="1"/>
</dbReference>
<dbReference type="RefSeq" id="WP_282211679.1">
    <property type="nucleotide sequence ID" value="NZ_CP118247.1"/>
</dbReference>
<accession>A0ABY7YZG1</accession>
<evidence type="ECO:0000256" key="4">
    <source>
        <dbReference type="ARBA" id="ARBA00022840"/>
    </source>
</evidence>
<dbReference type="InterPro" id="IPR003439">
    <property type="entry name" value="ABC_transporter-like_ATP-bd"/>
</dbReference>
<keyword evidence="2" id="KW-0813">Transport</keyword>
<evidence type="ECO:0000256" key="1">
    <source>
        <dbReference type="ARBA" id="ARBA00005417"/>
    </source>
</evidence>
<keyword evidence="4 6" id="KW-0067">ATP-binding</keyword>
<gene>
    <name evidence="6" type="primary">ugpC</name>
    <name evidence="6" type="ORF">PSQ90_01515</name>
</gene>
<evidence type="ECO:0000313" key="6">
    <source>
        <dbReference type="EMBL" id="WDR06165.1"/>
    </source>
</evidence>
<dbReference type="InterPro" id="IPR012340">
    <property type="entry name" value="NA-bd_OB-fold"/>
</dbReference>
<dbReference type="SUPFAM" id="SSF50331">
    <property type="entry name" value="MOP-like"/>
    <property type="match status" value="1"/>
</dbReference>
<dbReference type="InterPro" id="IPR047641">
    <property type="entry name" value="ABC_transpr_MalK/UgpC-like"/>
</dbReference>
<dbReference type="Proteomes" id="UP001222118">
    <property type="component" value="Chromosome"/>
</dbReference>
<dbReference type="InterPro" id="IPR027417">
    <property type="entry name" value="P-loop_NTPase"/>
</dbReference>
<dbReference type="CDD" id="cd03301">
    <property type="entry name" value="ABC_MalK_N"/>
    <property type="match status" value="1"/>
</dbReference>
<keyword evidence="3" id="KW-0547">Nucleotide-binding</keyword>
<dbReference type="Gene3D" id="3.40.50.300">
    <property type="entry name" value="P-loop containing nucleotide triphosphate hydrolases"/>
    <property type="match status" value="1"/>
</dbReference>
<evidence type="ECO:0000256" key="2">
    <source>
        <dbReference type="ARBA" id="ARBA00022448"/>
    </source>
</evidence>
<keyword evidence="7" id="KW-1185">Reference proteome</keyword>
<feature type="domain" description="ABC transporter" evidence="5">
    <location>
        <begin position="4"/>
        <end position="234"/>
    </location>
</feature>
<dbReference type="PANTHER" id="PTHR43875">
    <property type="entry name" value="MALTODEXTRIN IMPORT ATP-BINDING PROTEIN MSMX"/>
    <property type="match status" value="1"/>
</dbReference>
<dbReference type="PROSITE" id="PS00211">
    <property type="entry name" value="ABC_TRANSPORTER_1"/>
    <property type="match status" value="1"/>
</dbReference>
<dbReference type="Pfam" id="PF17912">
    <property type="entry name" value="OB_MalK"/>
    <property type="match status" value="1"/>
</dbReference>
<dbReference type="SMART" id="SM00382">
    <property type="entry name" value="AAA"/>
    <property type="match status" value="1"/>
</dbReference>
<dbReference type="InterPro" id="IPR008995">
    <property type="entry name" value="Mo/tungstate-bd_C_term_dom"/>
</dbReference>
<dbReference type="Gene3D" id="2.40.50.100">
    <property type="match status" value="1"/>
</dbReference>
<comment type="similarity">
    <text evidence="1">Belongs to the ABC transporter superfamily.</text>
</comment>
<proteinExistence type="inferred from homology"/>
<dbReference type="GO" id="GO:0005524">
    <property type="term" value="F:ATP binding"/>
    <property type="evidence" value="ECO:0007669"/>
    <property type="project" value="UniProtKB-KW"/>
</dbReference>
<evidence type="ECO:0000313" key="7">
    <source>
        <dbReference type="Proteomes" id="UP001222118"/>
    </source>
</evidence>
<dbReference type="Gene3D" id="2.40.50.140">
    <property type="entry name" value="Nucleic acid-binding proteins"/>
    <property type="match status" value="1"/>
</dbReference>
<reference evidence="6 7" key="1">
    <citation type="submission" date="2023-02" db="EMBL/GenBank/DDBJ databases">
        <title>Devosia chondri sp. nov., isolated from the phycosphere of marine algae.</title>
        <authorList>
            <person name="Kim J.M."/>
            <person name="Lee J.K."/>
            <person name="Choi B.J."/>
            <person name="Bayburt H."/>
            <person name="Jeon C.O."/>
        </authorList>
    </citation>
    <scope>NUCLEOTIDE SEQUENCE [LARGE SCALE GENOMIC DNA]</scope>
    <source>
        <strain evidence="6 7">G2-5</strain>
    </source>
</reference>
<dbReference type="InterPro" id="IPR040582">
    <property type="entry name" value="OB_MalK-like"/>
</dbReference>